<evidence type="ECO:0000313" key="5">
    <source>
        <dbReference type="Proteomes" id="UP001152759"/>
    </source>
</evidence>
<accession>A0A9P0F0D1</accession>
<evidence type="ECO:0008006" key="6">
    <source>
        <dbReference type="Google" id="ProtNLM"/>
    </source>
</evidence>
<feature type="compositionally biased region" description="Acidic residues" evidence="2">
    <location>
        <begin position="363"/>
        <end position="374"/>
    </location>
</feature>
<feature type="region of interest" description="Disordered" evidence="2">
    <location>
        <begin position="339"/>
        <end position="442"/>
    </location>
</feature>
<reference evidence="4" key="1">
    <citation type="submission" date="2021-12" db="EMBL/GenBank/DDBJ databases">
        <authorList>
            <person name="King R."/>
        </authorList>
    </citation>
    <scope>NUCLEOTIDE SEQUENCE</scope>
</reference>
<keyword evidence="1" id="KW-0193">Cuticle</keyword>
<dbReference type="EMBL" id="OU963864">
    <property type="protein sequence ID" value="CAH0386597.1"/>
    <property type="molecule type" value="Genomic_DNA"/>
</dbReference>
<feature type="chain" id="PRO_5040197339" description="Cuticular protein" evidence="3">
    <location>
        <begin position="23"/>
        <end position="972"/>
    </location>
</feature>
<dbReference type="InterPro" id="IPR000618">
    <property type="entry name" value="Insect_cuticle"/>
</dbReference>
<feature type="compositionally biased region" description="Low complexity" evidence="2">
    <location>
        <begin position="829"/>
        <end position="849"/>
    </location>
</feature>
<protein>
    <recommendedName>
        <fullName evidence="6">Cuticular protein</fullName>
    </recommendedName>
</protein>
<proteinExistence type="predicted"/>
<evidence type="ECO:0000256" key="3">
    <source>
        <dbReference type="SAM" id="SignalP"/>
    </source>
</evidence>
<organism evidence="4 5">
    <name type="scientific">Bemisia tabaci</name>
    <name type="common">Sweetpotato whitefly</name>
    <name type="synonym">Aleurodes tabaci</name>
    <dbReference type="NCBI Taxonomy" id="7038"/>
    <lineage>
        <taxon>Eukaryota</taxon>
        <taxon>Metazoa</taxon>
        <taxon>Ecdysozoa</taxon>
        <taxon>Arthropoda</taxon>
        <taxon>Hexapoda</taxon>
        <taxon>Insecta</taxon>
        <taxon>Pterygota</taxon>
        <taxon>Neoptera</taxon>
        <taxon>Paraneoptera</taxon>
        <taxon>Hemiptera</taxon>
        <taxon>Sternorrhyncha</taxon>
        <taxon>Aleyrodoidea</taxon>
        <taxon>Aleyrodidae</taxon>
        <taxon>Aleyrodinae</taxon>
        <taxon>Bemisia</taxon>
    </lineage>
</organism>
<name>A0A9P0F0D1_BEMTA</name>
<evidence type="ECO:0000256" key="2">
    <source>
        <dbReference type="SAM" id="MobiDB-lite"/>
    </source>
</evidence>
<dbReference type="KEGG" id="btab:109031167"/>
<dbReference type="GO" id="GO:0042302">
    <property type="term" value="F:structural constituent of cuticle"/>
    <property type="evidence" value="ECO:0007669"/>
    <property type="project" value="UniProtKB-UniRule"/>
</dbReference>
<dbReference type="PROSITE" id="PS51155">
    <property type="entry name" value="CHIT_BIND_RR_2"/>
    <property type="match status" value="1"/>
</dbReference>
<feature type="region of interest" description="Disordered" evidence="2">
    <location>
        <begin position="175"/>
        <end position="227"/>
    </location>
</feature>
<feature type="compositionally biased region" description="Polar residues" evidence="2">
    <location>
        <begin position="179"/>
        <end position="194"/>
    </location>
</feature>
<dbReference type="Proteomes" id="UP001152759">
    <property type="component" value="Chromosome 3"/>
</dbReference>
<dbReference type="Pfam" id="PF00379">
    <property type="entry name" value="Chitin_bind_4"/>
    <property type="match status" value="1"/>
</dbReference>
<feature type="compositionally biased region" description="Basic and acidic residues" evidence="2">
    <location>
        <begin position="852"/>
        <end position="877"/>
    </location>
</feature>
<feature type="compositionally biased region" description="Low complexity" evidence="2">
    <location>
        <begin position="901"/>
        <end position="918"/>
    </location>
</feature>
<keyword evidence="5" id="KW-1185">Reference proteome</keyword>
<evidence type="ECO:0000256" key="1">
    <source>
        <dbReference type="PROSITE-ProRule" id="PRU00497"/>
    </source>
</evidence>
<feature type="compositionally biased region" description="Low complexity" evidence="2">
    <location>
        <begin position="783"/>
        <end position="810"/>
    </location>
</feature>
<dbReference type="AlphaFoldDB" id="A0A9P0F0D1"/>
<keyword evidence="3" id="KW-0732">Signal</keyword>
<gene>
    <name evidence="4" type="ORF">BEMITA_LOCUS5689</name>
</gene>
<evidence type="ECO:0000313" key="4">
    <source>
        <dbReference type="EMBL" id="CAH0386597.1"/>
    </source>
</evidence>
<sequence>MDTSSFLQIAAWLIAVSDLTLGQLYSSIPLRVVEVPSPYPWGSRLSRGPGPLGRKLITFPEYSSDYPTDILVQSNSIYFPPNSNTLRRNYFLPNPIPGKSPIIFRPTSLQHHPLVPIPIRYSRVSGSETPKDRTRTGFVLDNSLPGHEEPQSGESLRVWESKPISVKPFPLEVYDPSRVSPTPAESQQRSTSVPLTEPEDAKTEKTSVPSEKPQLPVESSPLPVTDRNMEREPHQFYKKEKNGRVIFGFHTREQTRMESRDADAKVYGAYTYFDPSGNPVRMQYWDEGKGFHMAGNTLPQNAMPEVVTDTPEVQAAKQLHHKLYEQTLAHLIDLQNLRPPKDMDVYGEAPGSTGTKPAAPTAVEEEEEEDDEVIIDSQKLPDDYTPPTSPNNLTADSKSNDPSEDTTLKSADTPDDDNDSVVIENPSLRKRSRRAIDNTRAPRHHPFFGHGFTRNAPFQLPLFPAYSVFSPPTHFRPSPPEVQHPPPGKFAPLKTKHHNTFNEPVVKLVSPFSEVAHRFEELLHSKTPSSYPAEHEEFDRIYQEPPTSTGFAEEPHPWLTAPSAPEVQDYPPPIKQDFKPAFNLNAFPQTKFTSDFHVKGEEITKGPLFSTFPSFLYPQSSQTIIRTDVPHDFKYHGYFPKAPVSYQITHFDNSDRFHFANPFSRPFIGHDYTLIDKNYPSSNPQVYLPYVQPVVGFPPSGQLSDVTVNLPSLDSATTPSLSADNLEQGKLVTSSPVEQTTAAQSGLKIIVTEAPAIEDKKEESTATANGKDSETSTENYKIESSTLSESTESNESTESTEPSVNEASSSNEDDKNDSSLVIDGRLSAEESTSVVESITEVSTEAETAAPTGRDRETSSFTGSEKETSNLTGEDRDTSSSSLSKAETPEINGKTEQKVVVESSTSGTGSAGSATGSESPETEGELTNTVRRNAAETESLERSMMRVVEIHDAQVSPRQRVHSQVGGAQLVSN</sequence>
<feature type="region of interest" description="Disordered" evidence="2">
    <location>
        <begin position="124"/>
        <end position="159"/>
    </location>
</feature>
<feature type="signal peptide" evidence="3">
    <location>
        <begin position="1"/>
        <end position="22"/>
    </location>
</feature>
<feature type="region of interest" description="Disordered" evidence="2">
    <location>
        <begin position="759"/>
        <end position="940"/>
    </location>
</feature>